<protein>
    <submittedName>
        <fullName evidence="1">Uncharacterized protein</fullName>
    </submittedName>
</protein>
<dbReference type="EMBL" id="CACRXK020000161">
    <property type="protein sequence ID" value="CAB3979031.1"/>
    <property type="molecule type" value="Genomic_DNA"/>
</dbReference>
<sequence length="406" mass="46790">MASSTSQGKTSKKIMRPVVVGLQLLIVNMHVLQDETAKKTTTEGQENTSGKSFDWFQEDQFLGILRSLRLVLMNRINCPQPTSSKQNYQRQTKELKSIENVAVSYNFKKRPSIPGQHFVLQNSESQSIYCLCGEKVTKTRRNVNYKSYSIFHETLEVMVKKCVRIELESDQSDSVQKSVKEIKESKFKKDDATSSYFTEQSDCLQTSSVKRKKTTLRKMAKKSRIALIELPSYQKSKPQVVIVQENLDSQATSSRNRGCKPGPRSTKTTATAVIDLEKEPEGLKDVSKVEDLRDDQLKFLINQMEDYLRTIFRGEVYCRRHEDYKKGGKCRDDLNFQVGMAHFSEDQHECILSSLVAMFCYKDTKYLDYVTKVMLPEALIKLYQDIHKTSFEEAEECLFNDTIRDN</sequence>
<keyword evidence="2" id="KW-1185">Reference proteome</keyword>
<evidence type="ECO:0000313" key="1">
    <source>
        <dbReference type="EMBL" id="CAB3979031.1"/>
    </source>
</evidence>
<dbReference type="AlphaFoldDB" id="A0A6S7FXY8"/>
<dbReference type="Proteomes" id="UP001152795">
    <property type="component" value="Unassembled WGS sequence"/>
</dbReference>
<accession>A0A6S7FXY8</accession>
<dbReference type="OrthoDB" id="6382611at2759"/>
<gene>
    <name evidence="1" type="ORF">PACLA_8A037460</name>
</gene>
<organism evidence="1 2">
    <name type="scientific">Paramuricea clavata</name>
    <name type="common">Red gorgonian</name>
    <name type="synonym">Violescent sea-whip</name>
    <dbReference type="NCBI Taxonomy" id="317549"/>
    <lineage>
        <taxon>Eukaryota</taxon>
        <taxon>Metazoa</taxon>
        <taxon>Cnidaria</taxon>
        <taxon>Anthozoa</taxon>
        <taxon>Octocorallia</taxon>
        <taxon>Malacalcyonacea</taxon>
        <taxon>Plexauridae</taxon>
        <taxon>Paramuricea</taxon>
    </lineage>
</organism>
<comment type="caution">
    <text evidence="1">The sequence shown here is derived from an EMBL/GenBank/DDBJ whole genome shotgun (WGS) entry which is preliminary data.</text>
</comment>
<proteinExistence type="predicted"/>
<reference evidence="1" key="1">
    <citation type="submission" date="2020-04" db="EMBL/GenBank/DDBJ databases">
        <authorList>
            <person name="Alioto T."/>
            <person name="Alioto T."/>
            <person name="Gomez Garrido J."/>
        </authorList>
    </citation>
    <scope>NUCLEOTIDE SEQUENCE</scope>
    <source>
        <strain evidence="1">A484AB</strain>
    </source>
</reference>
<name>A0A6S7FXY8_PARCT</name>
<evidence type="ECO:0000313" key="2">
    <source>
        <dbReference type="Proteomes" id="UP001152795"/>
    </source>
</evidence>